<gene>
    <name evidence="2" type="ORF">BOTBODRAFT_410675</name>
</gene>
<reference evidence="3" key="1">
    <citation type="journal article" date="2014" name="Proc. Natl. Acad. Sci. U.S.A.">
        <title>Extensive sampling of basidiomycete genomes demonstrates inadequacy of the white-rot/brown-rot paradigm for wood decay fungi.</title>
        <authorList>
            <person name="Riley R."/>
            <person name="Salamov A.A."/>
            <person name="Brown D.W."/>
            <person name="Nagy L.G."/>
            <person name="Floudas D."/>
            <person name="Held B.W."/>
            <person name="Levasseur A."/>
            <person name="Lombard V."/>
            <person name="Morin E."/>
            <person name="Otillar R."/>
            <person name="Lindquist E.A."/>
            <person name="Sun H."/>
            <person name="LaButti K.M."/>
            <person name="Schmutz J."/>
            <person name="Jabbour D."/>
            <person name="Luo H."/>
            <person name="Baker S.E."/>
            <person name="Pisabarro A.G."/>
            <person name="Walton J.D."/>
            <person name="Blanchette R.A."/>
            <person name="Henrissat B."/>
            <person name="Martin F."/>
            <person name="Cullen D."/>
            <person name="Hibbett D.S."/>
            <person name="Grigoriev I.V."/>
        </authorList>
    </citation>
    <scope>NUCLEOTIDE SEQUENCE [LARGE SCALE GENOMIC DNA]</scope>
    <source>
        <strain evidence="3">FD-172 SS1</strain>
    </source>
</reference>
<proteinExistence type="predicted"/>
<dbReference type="HOGENOM" id="CLU_165600_0_0_1"/>
<feature type="region of interest" description="Disordered" evidence="1">
    <location>
        <begin position="95"/>
        <end position="121"/>
    </location>
</feature>
<evidence type="ECO:0000313" key="2">
    <source>
        <dbReference type="EMBL" id="KDQ12794.1"/>
    </source>
</evidence>
<dbReference type="STRING" id="930990.A0A067MB51"/>
<accession>A0A067MB51</accession>
<dbReference type="OrthoDB" id="192748at2759"/>
<dbReference type="EMBL" id="KL198048">
    <property type="protein sequence ID" value="KDQ12794.1"/>
    <property type="molecule type" value="Genomic_DNA"/>
</dbReference>
<name>A0A067MB51_BOTB1</name>
<protein>
    <submittedName>
        <fullName evidence="2">Uncharacterized protein</fullName>
    </submittedName>
</protein>
<dbReference type="Proteomes" id="UP000027195">
    <property type="component" value="Unassembled WGS sequence"/>
</dbReference>
<feature type="compositionally biased region" description="Polar residues" evidence="1">
    <location>
        <begin position="104"/>
        <end position="121"/>
    </location>
</feature>
<keyword evidence="3" id="KW-1185">Reference proteome</keyword>
<dbReference type="InParanoid" id="A0A067MB51"/>
<organism evidence="2 3">
    <name type="scientific">Botryobasidium botryosum (strain FD-172 SS1)</name>
    <dbReference type="NCBI Taxonomy" id="930990"/>
    <lineage>
        <taxon>Eukaryota</taxon>
        <taxon>Fungi</taxon>
        <taxon>Dikarya</taxon>
        <taxon>Basidiomycota</taxon>
        <taxon>Agaricomycotina</taxon>
        <taxon>Agaricomycetes</taxon>
        <taxon>Cantharellales</taxon>
        <taxon>Botryobasidiaceae</taxon>
        <taxon>Botryobasidium</taxon>
    </lineage>
</organism>
<evidence type="ECO:0000256" key="1">
    <source>
        <dbReference type="SAM" id="MobiDB-lite"/>
    </source>
</evidence>
<evidence type="ECO:0000313" key="3">
    <source>
        <dbReference type="Proteomes" id="UP000027195"/>
    </source>
</evidence>
<sequence>MSAARPPPAYRTSVPPTLIASAERQEVFRRRTARLAEERPFIGRIQRLSTIVSTASVPAIVVYAVFFADFGEEEHCFSPARRWLDQKRDAFWTLSPSEREASASRPTQPVQPSSGSATPSA</sequence>
<dbReference type="AlphaFoldDB" id="A0A067MB51"/>